<name>A0A7G5IMA5_9SPHN</name>
<keyword evidence="1" id="KW-1133">Transmembrane helix</keyword>
<reference evidence="2 3" key="1">
    <citation type="submission" date="2020-07" db="EMBL/GenBank/DDBJ databases">
        <title>Complete genome sequence for Sandaracinobacter sp. M6.</title>
        <authorList>
            <person name="Tang Y."/>
            <person name="Liu Q."/>
            <person name="Guo Z."/>
            <person name="Lei P."/>
            <person name="Huang B."/>
        </authorList>
    </citation>
    <scope>NUCLEOTIDE SEQUENCE [LARGE SCALE GENOMIC DNA]</scope>
    <source>
        <strain evidence="2 3">M6</strain>
    </source>
</reference>
<gene>
    <name evidence="2" type="ORF">H3309_02925</name>
</gene>
<keyword evidence="3" id="KW-1185">Reference proteome</keyword>
<evidence type="ECO:0000313" key="2">
    <source>
        <dbReference type="EMBL" id="QMW24497.1"/>
    </source>
</evidence>
<protein>
    <submittedName>
        <fullName evidence="2">Uncharacterized protein</fullName>
    </submittedName>
</protein>
<dbReference type="KEGG" id="sand:H3309_02925"/>
<evidence type="ECO:0000256" key="1">
    <source>
        <dbReference type="SAM" id="Phobius"/>
    </source>
</evidence>
<dbReference type="AlphaFoldDB" id="A0A7G5IMA5"/>
<accession>A0A7G5IMA5</accession>
<dbReference type="EMBL" id="CP059851">
    <property type="protein sequence ID" value="QMW24497.1"/>
    <property type="molecule type" value="Genomic_DNA"/>
</dbReference>
<proteinExistence type="predicted"/>
<sequence length="89" mass="9328">MQKREGGLGRTLGIILLVAVALFAIAWATGFINFDTSGSLRAPDVKVEGGELPAVQMETADVNVGTKETTIEVPTVDVDKPADDGSAKR</sequence>
<feature type="transmembrane region" description="Helical" evidence="1">
    <location>
        <begin position="12"/>
        <end position="34"/>
    </location>
</feature>
<organism evidence="2 3">
    <name type="scientific">Sandaracinobacteroides saxicola</name>
    <dbReference type="NCBI Taxonomy" id="2759707"/>
    <lineage>
        <taxon>Bacteria</taxon>
        <taxon>Pseudomonadati</taxon>
        <taxon>Pseudomonadota</taxon>
        <taxon>Alphaproteobacteria</taxon>
        <taxon>Sphingomonadales</taxon>
        <taxon>Sphingosinicellaceae</taxon>
        <taxon>Sandaracinobacteroides</taxon>
    </lineage>
</organism>
<dbReference type="Proteomes" id="UP000515292">
    <property type="component" value="Chromosome"/>
</dbReference>
<evidence type="ECO:0000313" key="3">
    <source>
        <dbReference type="Proteomes" id="UP000515292"/>
    </source>
</evidence>
<keyword evidence="1" id="KW-0472">Membrane</keyword>
<keyword evidence="1" id="KW-0812">Transmembrane</keyword>